<dbReference type="InterPro" id="IPR002559">
    <property type="entry name" value="Transposase_11"/>
</dbReference>
<feature type="domain" description="Transposase InsH N-terminal" evidence="2">
    <location>
        <begin position="39"/>
        <end position="99"/>
    </location>
</feature>
<protein>
    <submittedName>
        <fullName evidence="3">ISNCY family transposase</fullName>
    </submittedName>
</protein>
<dbReference type="Pfam" id="PF05598">
    <property type="entry name" value="DUF772"/>
    <property type="match status" value="1"/>
</dbReference>
<organism evidence="3">
    <name type="scientific">Desulfobacca acetoxidans</name>
    <dbReference type="NCBI Taxonomy" id="60893"/>
    <lineage>
        <taxon>Bacteria</taxon>
        <taxon>Pseudomonadati</taxon>
        <taxon>Thermodesulfobacteriota</taxon>
        <taxon>Desulfobaccia</taxon>
        <taxon>Desulfobaccales</taxon>
        <taxon>Desulfobaccaceae</taxon>
        <taxon>Desulfobacca</taxon>
    </lineage>
</organism>
<reference evidence="3" key="1">
    <citation type="journal article" date="2020" name="mSystems">
        <title>Genome- and Community-Level Interaction Insights into Carbon Utilization and Element Cycling Functions of Hydrothermarchaeota in Hydrothermal Sediment.</title>
        <authorList>
            <person name="Zhou Z."/>
            <person name="Liu Y."/>
            <person name="Xu W."/>
            <person name="Pan J."/>
            <person name="Luo Z.H."/>
            <person name="Li M."/>
        </authorList>
    </citation>
    <scope>NUCLEOTIDE SEQUENCE [LARGE SCALE GENOMIC DNA]</scope>
    <source>
        <strain evidence="3">SpSt-548</strain>
    </source>
</reference>
<dbReference type="GO" id="GO:0004803">
    <property type="term" value="F:transposase activity"/>
    <property type="evidence" value="ECO:0007669"/>
    <property type="project" value="InterPro"/>
</dbReference>
<dbReference type="AlphaFoldDB" id="A0A7V4LDJ2"/>
<comment type="caution">
    <text evidence="3">The sequence shown here is derived from an EMBL/GenBank/DDBJ whole genome shotgun (WGS) entry which is preliminary data.</text>
</comment>
<accession>A0A7V4LDJ2</accession>
<gene>
    <name evidence="3" type="ORF">ENT08_09225</name>
</gene>
<dbReference type="PANTHER" id="PTHR33803:SF3">
    <property type="entry name" value="BLL1974 PROTEIN"/>
    <property type="match status" value="1"/>
</dbReference>
<feature type="domain" description="Transposase IS4-like" evidence="1">
    <location>
        <begin position="263"/>
        <end position="392"/>
    </location>
</feature>
<sequence>MRQKRDPQRNLLQLMARNKVARELEAISLVLDQNAGILDLVFRDLVQYQRTDTGRDGMTVEQVLRCAILKQYRDLTFEELAFHLEDSMAFRSFARLKMGRYPCGSALQENIKAIAAETWEAVNRMLLEHGAQQQVEQGGAVRLDSTVVETPIHHPTDSRLLMDGIRVITRLLQAGKDLNPTPWYTFADHQRAAKKRGLQILNARKDKVRHKAYGELLSLARRVLRGEQVPGGEKVVSFFECHTEVIVKGRRDTQYGHKIFLSGGRSGLILDCVIPRGNPTDAALFPDLLARQEAIYGRLPAKTAAGGAFASQGNLRLAQGRGVKDVMFAKKRGLRVLDMVKSLWVYKKLRNFRAGLEANISRLKRAFGVERCTWQGWPGFRQYVWSAVVSYNVLVLGMLLQAQ</sequence>
<evidence type="ECO:0000259" key="2">
    <source>
        <dbReference type="Pfam" id="PF05598"/>
    </source>
</evidence>
<dbReference type="Pfam" id="PF01609">
    <property type="entry name" value="DDE_Tnp_1"/>
    <property type="match status" value="1"/>
</dbReference>
<dbReference type="GO" id="GO:0006313">
    <property type="term" value="P:DNA transposition"/>
    <property type="evidence" value="ECO:0007669"/>
    <property type="project" value="InterPro"/>
</dbReference>
<dbReference type="EMBL" id="DSXI01000546">
    <property type="protein sequence ID" value="HGS05894.1"/>
    <property type="molecule type" value="Genomic_DNA"/>
</dbReference>
<proteinExistence type="predicted"/>
<dbReference type="PANTHER" id="PTHR33803">
    <property type="entry name" value="IS1478 TRANSPOSASE"/>
    <property type="match status" value="1"/>
</dbReference>
<evidence type="ECO:0000259" key="1">
    <source>
        <dbReference type="Pfam" id="PF01609"/>
    </source>
</evidence>
<dbReference type="GO" id="GO:0003677">
    <property type="term" value="F:DNA binding"/>
    <property type="evidence" value="ECO:0007669"/>
    <property type="project" value="InterPro"/>
</dbReference>
<evidence type="ECO:0000313" key="3">
    <source>
        <dbReference type="EMBL" id="HGS05894.1"/>
    </source>
</evidence>
<name>A0A7V4LDJ2_9BACT</name>
<dbReference type="InterPro" id="IPR008490">
    <property type="entry name" value="Transposase_InsH_N"/>
</dbReference>